<keyword evidence="2" id="KW-1185">Reference proteome</keyword>
<evidence type="ECO:0000313" key="1">
    <source>
        <dbReference type="EMBL" id="UNO48295.1"/>
    </source>
</evidence>
<dbReference type="RefSeq" id="WP_021296278.1">
    <property type="nucleotide sequence ID" value="NZ_AURB01000126.1"/>
</dbReference>
<organism evidence="1 2">
    <name type="scientific">Alicyclobacillus acidoterrestris (strain ATCC 49025 / DSM 3922 / CIP 106132 / NCIMB 13137 / GD3B)</name>
    <dbReference type="NCBI Taxonomy" id="1356854"/>
    <lineage>
        <taxon>Bacteria</taxon>
        <taxon>Bacillati</taxon>
        <taxon>Bacillota</taxon>
        <taxon>Bacilli</taxon>
        <taxon>Bacillales</taxon>
        <taxon>Alicyclobacillaceae</taxon>
        <taxon>Alicyclobacillus</taxon>
    </lineage>
</organism>
<reference evidence="2" key="1">
    <citation type="journal article" date="2022" name="G3 (Bethesda)">
        <title>Unveiling the complete genome sequence of Alicyclobacillus acidoterrestris DSM 3922T, a taint-producing strain.</title>
        <authorList>
            <person name="Leonardo I.C."/>
            <person name="Barreto Crespo M.T."/>
            <person name="Gaspar F.B."/>
        </authorList>
    </citation>
    <scope>NUCLEOTIDE SEQUENCE [LARGE SCALE GENOMIC DNA]</scope>
    <source>
        <strain evidence="2">DSM 3922</strain>
    </source>
</reference>
<dbReference type="KEGG" id="aaco:K1I37_16710"/>
<keyword evidence="1" id="KW-0645">Protease</keyword>
<dbReference type="OrthoDB" id="2372755at2"/>
<gene>
    <name evidence="1" type="ORF">K1I37_16710</name>
</gene>
<accession>A0A9E7CRP8</accession>
<dbReference type="Gene3D" id="2.40.70.10">
    <property type="entry name" value="Acid Proteases"/>
    <property type="match status" value="1"/>
</dbReference>
<accession>T0DCK1</accession>
<dbReference type="GO" id="GO:0008233">
    <property type="term" value="F:peptidase activity"/>
    <property type="evidence" value="ECO:0007669"/>
    <property type="project" value="UniProtKB-KW"/>
</dbReference>
<name>T0DCK1_ALIAG</name>
<dbReference type="GO" id="GO:0006508">
    <property type="term" value="P:proteolysis"/>
    <property type="evidence" value="ECO:0007669"/>
    <property type="project" value="UniProtKB-KW"/>
</dbReference>
<dbReference type="AlphaFoldDB" id="T0DCK1"/>
<keyword evidence="1" id="KW-0378">Hydrolase</keyword>
<proteinExistence type="predicted"/>
<dbReference type="Pfam" id="PF13650">
    <property type="entry name" value="Asp_protease_2"/>
    <property type="match status" value="1"/>
</dbReference>
<dbReference type="SUPFAM" id="SSF50630">
    <property type="entry name" value="Acid proteases"/>
    <property type="match status" value="1"/>
</dbReference>
<evidence type="ECO:0000313" key="2">
    <source>
        <dbReference type="Proteomes" id="UP000829401"/>
    </source>
</evidence>
<dbReference type="Proteomes" id="UP000829401">
    <property type="component" value="Chromosome"/>
</dbReference>
<protein>
    <submittedName>
        <fullName evidence="1">Retroviral-like aspartic protease family protein</fullName>
    </submittedName>
</protein>
<dbReference type="EMBL" id="CP080467">
    <property type="protein sequence ID" value="UNO48295.1"/>
    <property type="molecule type" value="Genomic_DNA"/>
</dbReference>
<sequence length="132" mass="13932">MGAYSVLARIPGTVENDAFYFTLNVNGVDVPQMILDTGAFELTFNATVADSLGLKNLGPIQIGGVGGTVQAYQSVCTLNFGGRTYQDVPCIVDPDFSGSGLFGLRFFVDSQYALALDPISQQFFILGGSTAS</sequence>
<dbReference type="InterPro" id="IPR021109">
    <property type="entry name" value="Peptidase_aspartic_dom_sf"/>
</dbReference>